<dbReference type="EMBL" id="VOBQ01000011">
    <property type="protein sequence ID" value="TWO70547.1"/>
    <property type="molecule type" value="Genomic_DNA"/>
</dbReference>
<feature type="domain" description="Ketoreductase" evidence="3">
    <location>
        <begin position="6"/>
        <end position="190"/>
    </location>
</feature>
<comment type="similarity">
    <text evidence="1">Belongs to the short-chain dehydrogenases/reductases (SDR) family.</text>
</comment>
<dbReference type="OrthoDB" id="335726at2"/>
<evidence type="ECO:0000256" key="2">
    <source>
        <dbReference type="ARBA" id="ARBA00023002"/>
    </source>
</evidence>
<dbReference type="Pfam" id="PF00106">
    <property type="entry name" value="adh_short"/>
    <property type="match status" value="1"/>
</dbReference>
<dbReference type="GO" id="GO:0016491">
    <property type="term" value="F:oxidoreductase activity"/>
    <property type="evidence" value="ECO:0007669"/>
    <property type="project" value="UniProtKB-KW"/>
</dbReference>
<sequence length="252" mass="26363">MQSIQGTVVIVGATSSIAEHCARLWLQRGATHLVLVGRDAARTEHLATDLRVRGPQARIDVVTADLLEPAAVRETVSGLLATGNVPATVLIAHGSLPDQAACQQDLDSAAEAMRVNAISPVLFAEAFAGAMQAAGRGRIGIIGSVAGDRGRKSNYVYGAAKGLVTRYAQGLQHRLAATPVTVTLVKPGPTDTPMTAHLKAQGAKLADVSAVAAAIVDGIERGAPVVYAPAKWALIMMVIRHLPRFVFNKMDI</sequence>
<dbReference type="SUPFAM" id="SSF51735">
    <property type="entry name" value="NAD(P)-binding Rossmann-fold domains"/>
    <property type="match status" value="1"/>
</dbReference>
<evidence type="ECO:0000313" key="5">
    <source>
        <dbReference type="Proteomes" id="UP000318199"/>
    </source>
</evidence>
<dbReference type="InterPro" id="IPR036291">
    <property type="entry name" value="NAD(P)-bd_dom_sf"/>
</dbReference>
<reference evidence="4 5" key="1">
    <citation type="submission" date="2019-07" db="EMBL/GenBank/DDBJ databases">
        <title>Caenimonas sedimenti sp. nov., isolated from activated sludge.</title>
        <authorList>
            <person name="Xu J."/>
        </authorList>
    </citation>
    <scope>NUCLEOTIDE SEQUENCE [LARGE SCALE GENOMIC DNA]</scope>
    <source>
        <strain evidence="4 5">HX-9-20</strain>
    </source>
</reference>
<gene>
    <name evidence="4" type="ORF">FN976_13350</name>
</gene>
<evidence type="ECO:0000313" key="4">
    <source>
        <dbReference type="EMBL" id="TWO70547.1"/>
    </source>
</evidence>
<comment type="caution">
    <text evidence="4">The sequence shown here is derived from an EMBL/GenBank/DDBJ whole genome shotgun (WGS) entry which is preliminary data.</text>
</comment>
<keyword evidence="5" id="KW-1185">Reference proteome</keyword>
<dbReference type="PRINTS" id="PR00081">
    <property type="entry name" value="GDHRDH"/>
</dbReference>
<accession>A0A562ZQ67</accession>
<proteinExistence type="inferred from homology"/>
<protein>
    <submittedName>
        <fullName evidence="4">SDR family NAD(P)-dependent oxidoreductase</fullName>
    </submittedName>
</protein>
<dbReference type="SMART" id="SM00822">
    <property type="entry name" value="PKS_KR"/>
    <property type="match status" value="1"/>
</dbReference>
<name>A0A562ZQ67_9BURK</name>
<evidence type="ECO:0000256" key="1">
    <source>
        <dbReference type="ARBA" id="ARBA00006484"/>
    </source>
</evidence>
<dbReference type="InterPro" id="IPR057326">
    <property type="entry name" value="KR_dom"/>
</dbReference>
<dbReference type="GO" id="GO:0016020">
    <property type="term" value="C:membrane"/>
    <property type="evidence" value="ECO:0007669"/>
    <property type="project" value="TreeGrafter"/>
</dbReference>
<dbReference type="RefSeq" id="WP_145893538.1">
    <property type="nucleotide sequence ID" value="NZ_VOBQ01000011.1"/>
</dbReference>
<dbReference type="Gene3D" id="3.40.50.720">
    <property type="entry name" value="NAD(P)-binding Rossmann-like Domain"/>
    <property type="match status" value="1"/>
</dbReference>
<dbReference type="AlphaFoldDB" id="A0A562ZQ67"/>
<dbReference type="PANTHER" id="PTHR44196">
    <property type="entry name" value="DEHYDROGENASE/REDUCTASE SDR FAMILY MEMBER 7B"/>
    <property type="match status" value="1"/>
</dbReference>
<dbReference type="CDD" id="cd05233">
    <property type="entry name" value="SDR_c"/>
    <property type="match status" value="1"/>
</dbReference>
<keyword evidence="2" id="KW-0560">Oxidoreductase</keyword>
<dbReference type="InterPro" id="IPR002347">
    <property type="entry name" value="SDR_fam"/>
</dbReference>
<dbReference type="PANTHER" id="PTHR44196:SF3">
    <property type="entry name" value="SHORT CHAIN DEHYDROGENASE FAMILY PROTEIN"/>
    <property type="match status" value="1"/>
</dbReference>
<evidence type="ECO:0000259" key="3">
    <source>
        <dbReference type="SMART" id="SM00822"/>
    </source>
</evidence>
<organism evidence="4 5">
    <name type="scientific">Caenimonas sedimenti</name>
    <dbReference type="NCBI Taxonomy" id="2596921"/>
    <lineage>
        <taxon>Bacteria</taxon>
        <taxon>Pseudomonadati</taxon>
        <taxon>Pseudomonadota</taxon>
        <taxon>Betaproteobacteria</taxon>
        <taxon>Burkholderiales</taxon>
        <taxon>Comamonadaceae</taxon>
        <taxon>Caenimonas</taxon>
    </lineage>
</organism>
<dbReference type="Proteomes" id="UP000318199">
    <property type="component" value="Unassembled WGS sequence"/>
</dbReference>